<protein>
    <submittedName>
        <fullName evidence="1">Uncharacterized protein</fullName>
    </submittedName>
</protein>
<dbReference type="Gramene" id="HORVU.MOREX.r3.6HG0548640.1">
    <property type="protein sequence ID" value="HORVU.MOREX.r3.6HG0548640.1.CDS1"/>
    <property type="gene ID" value="HORVU.MOREX.r3.6HG0548640"/>
</dbReference>
<accession>A0A8I7BB16</accession>
<name>A0A8I7BB16_HORVV</name>
<reference evidence="2" key="1">
    <citation type="journal article" date="2012" name="Nature">
        <title>A physical, genetic and functional sequence assembly of the barley genome.</title>
        <authorList>
            <consortium name="The International Barley Genome Sequencing Consortium"/>
            <person name="Mayer K.F."/>
            <person name="Waugh R."/>
            <person name="Brown J.W."/>
            <person name="Schulman A."/>
            <person name="Langridge P."/>
            <person name="Platzer M."/>
            <person name="Fincher G.B."/>
            <person name="Muehlbauer G.J."/>
            <person name="Sato K."/>
            <person name="Close T.J."/>
            <person name="Wise R.P."/>
            <person name="Stein N."/>
        </authorList>
    </citation>
    <scope>NUCLEOTIDE SEQUENCE [LARGE SCALE GENOMIC DNA]</scope>
    <source>
        <strain evidence="2">cv. Morex</strain>
    </source>
</reference>
<proteinExistence type="predicted"/>
<dbReference type="AlphaFoldDB" id="A0A8I7BB16"/>
<evidence type="ECO:0000313" key="2">
    <source>
        <dbReference type="Proteomes" id="UP000011116"/>
    </source>
</evidence>
<reference evidence="1" key="2">
    <citation type="submission" date="2020-10" db="EMBL/GenBank/DDBJ databases">
        <authorList>
            <person name="Scholz U."/>
            <person name="Mascher M."/>
            <person name="Fiebig A."/>
        </authorList>
    </citation>
    <scope>NUCLEOTIDE SEQUENCE [LARGE SCALE GENOMIC DNA]</scope>
    <source>
        <strain evidence="1">cv. Morex</strain>
    </source>
</reference>
<reference evidence="1" key="3">
    <citation type="submission" date="2022-01" db="UniProtKB">
        <authorList>
            <consortium name="EnsemblPlants"/>
        </authorList>
    </citation>
    <scope>IDENTIFICATION</scope>
    <source>
        <strain evidence="1">subsp. vulgare</strain>
    </source>
</reference>
<keyword evidence="2" id="KW-1185">Reference proteome</keyword>
<evidence type="ECO:0000313" key="1">
    <source>
        <dbReference type="EnsemblPlants" id="HORVU.MOREX.r3.6HG0548640.1.CDS1"/>
    </source>
</evidence>
<dbReference type="Proteomes" id="UP000011116">
    <property type="component" value="Chromosome 6H"/>
</dbReference>
<sequence length="99" mass="11197">MDLNVMELLVLARNESECNGICTASHDTTVPPGLFLYILVKFLSKNLDDESFSNFRFDFFTEWDAKFPPQKIHTTRGSNVQSQKVSGIPACLRTISCFC</sequence>
<dbReference type="EnsemblPlants" id="HORVU.MOREX.r3.6HG0548640.1">
    <property type="protein sequence ID" value="HORVU.MOREX.r3.6HG0548640.1.CDS1"/>
    <property type="gene ID" value="HORVU.MOREX.r3.6HG0548640"/>
</dbReference>
<dbReference type="Gramene" id="HORVU.MOREX.r2.6HG0455900.1">
    <property type="protein sequence ID" value="HORVU.MOREX.r2.6HG0455900.1.CDS.1"/>
    <property type="gene ID" value="HORVU.MOREX.r2.6HG0455900"/>
</dbReference>
<organism evidence="1 2">
    <name type="scientific">Hordeum vulgare subsp. vulgare</name>
    <name type="common">Domesticated barley</name>
    <dbReference type="NCBI Taxonomy" id="112509"/>
    <lineage>
        <taxon>Eukaryota</taxon>
        <taxon>Viridiplantae</taxon>
        <taxon>Streptophyta</taxon>
        <taxon>Embryophyta</taxon>
        <taxon>Tracheophyta</taxon>
        <taxon>Spermatophyta</taxon>
        <taxon>Magnoliopsida</taxon>
        <taxon>Liliopsida</taxon>
        <taxon>Poales</taxon>
        <taxon>Poaceae</taxon>
        <taxon>BOP clade</taxon>
        <taxon>Pooideae</taxon>
        <taxon>Triticodae</taxon>
        <taxon>Triticeae</taxon>
        <taxon>Hordeinae</taxon>
        <taxon>Hordeum</taxon>
    </lineage>
</organism>